<feature type="signal peptide" evidence="2">
    <location>
        <begin position="1"/>
        <end position="23"/>
    </location>
</feature>
<keyword evidence="4" id="KW-1185">Reference proteome</keyword>
<name>A0ABW9ZWV4_9BACT</name>
<accession>A0ABW9ZWV4</accession>
<feature type="chain" id="PRO_5045931828" evidence="2">
    <location>
        <begin position="24"/>
        <end position="85"/>
    </location>
</feature>
<protein>
    <submittedName>
        <fullName evidence="3">Uncharacterized protein</fullName>
    </submittedName>
</protein>
<keyword evidence="2" id="KW-0732">Signal</keyword>
<proteinExistence type="predicted"/>
<evidence type="ECO:0000256" key="2">
    <source>
        <dbReference type="SAM" id="SignalP"/>
    </source>
</evidence>
<evidence type="ECO:0000313" key="3">
    <source>
        <dbReference type="EMBL" id="NCI49688.1"/>
    </source>
</evidence>
<evidence type="ECO:0000313" key="4">
    <source>
        <dbReference type="Proteomes" id="UP000753802"/>
    </source>
</evidence>
<dbReference type="RefSeq" id="WP_161817999.1">
    <property type="nucleotide sequence ID" value="NZ_JAACJS010000011.1"/>
</dbReference>
<reference evidence="3 4" key="1">
    <citation type="submission" date="2020-01" db="EMBL/GenBank/DDBJ databases">
        <title>Genome analysis.</title>
        <authorList>
            <person name="Wu S."/>
            <person name="Wang G."/>
        </authorList>
    </citation>
    <scope>NUCLEOTIDE SEQUENCE [LARGE SCALE GENOMIC DNA]</scope>
    <source>
        <strain evidence="3 4">SYL130</strain>
    </source>
</reference>
<gene>
    <name evidence="3" type="ORF">GWC95_07130</name>
</gene>
<comment type="caution">
    <text evidence="3">The sequence shown here is derived from an EMBL/GenBank/DDBJ whole genome shotgun (WGS) entry which is preliminary data.</text>
</comment>
<sequence>MKKYVTGLAAVILAISASAFTKATEKKEGEFYRDGDVILPITTNGQCLEGTSNYCTYHLKEGKELPTTNPDDFEGEGPVGFYWQP</sequence>
<feature type="region of interest" description="Disordered" evidence="1">
    <location>
        <begin position="65"/>
        <end position="85"/>
    </location>
</feature>
<dbReference type="Proteomes" id="UP000753802">
    <property type="component" value="Unassembled WGS sequence"/>
</dbReference>
<organism evidence="3 4">
    <name type="scientific">Sediminibacterium roseum</name>
    <dbReference type="NCBI Taxonomy" id="1978412"/>
    <lineage>
        <taxon>Bacteria</taxon>
        <taxon>Pseudomonadati</taxon>
        <taxon>Bacteroidota</taxon>
        <taxon>Chitinophagia</taxon>
        <taxon>Chitinophagales</taxon>
        <taxon>Chitinophagaceae</taxon>
        <taxon>Sediminibacterium</taxon>
    </lineage>
</organism>
<evidence type="ECO:0000256" key="1">
    <source>
        <dbReference type="SAM" id="MobiDB-lite"/>
    </source>
</evidence>
<dbReference type="EMBL" id="JAACJS010000011">
    <property type="protein sequence ID" value="NCI49688.1"/>
    <property type="molecule type" value="Genomic_DNA"/>
</dbReference>